<dbReference type="Pfam" id="PF10708">
    <property type="entry name" value="DUF2510"/>
    <property type="match status" value="1"/>
</dbReference>
<keyword evidence="2" id="KW-1133">Transmembrane helix</keyword>
<dbReference type="Proteomes" id="UP000292385">
    <property type="component" value="Unassembled WGS sequence"/>
</dbReference>
<dbReference type="InterPro" id="IPR018929">
    <property type="entry name" value="DUF2510"/>
</dbReference>
<evidence type="ECO:0000313" key="5">
    <source>
        <dbReference type="Proteomes" id="UP000292385"/>
    </source>
</evidence>
<evidence type="ECO:0000256" key="1">
    <source>
        <dbReference type="SAM" id="MobiDB-lite"/>
    </source>
</evidence>
<feature type="domain" description="DUF2510" evidence="3">
    <location>
        <begin position="337"/>
        <end position="368"/>
    </location>
</feature>
<keyword evidence="2" id="KW-0472">Membrane</keyword>
<proteinExistence type="predicted"/>
<protein>
    <submittedName>
        <fullName evidence="4">DUF2510 domain-containing protein</fullName>
    </submittedName>
</protein>
<reference evidence="4 5" key="1">
    <citation type="submission" date="2019-02" db="EMBL/GenBank/DDBJ databases">
        <title>Kribbella capetownensis sp. nov. and Kribbella speibonae sp. nov., isolated from soil.</title>
        <authorList>
            <person name="Curtis S.M."/>
            <person name="Norton I."/>
            <person name="Everest G.J."/>
            <person name="Meyers P.R."/>
        </authorList>
    </citation>
    <scope>NUCLEOTIDE SEQUENCE [LARGE SCALE GENOMIC DNA]</scope>
    <source>
        <strain evidence="4 5">SK5</strain>
    </source>
</reference>
<feature type="region of interest" description="Disordered" evidence="1">
    <location>
        <begin position="1"/>
        <end position="25"/>
    </location>
</feature>
<keyword evidence="2" id="KW-0812">Transmembrane</keyword>
<comment type="caution">
    <text evidence="4">The sequence shown here is derived from an EMBL/GenBank/DDBJ whole genome shotgun (WGS) entry which is preliminary data.</text>
</comment>
<evidence type="ECO:0000256" key="2">
    <source>
        <dbReference type="SAM" id="Phobius"/>
    </source>
</evidence>
<evidence type="ECO:0000259" key="3">
    <source>
        <dbReference type="Pfam" id="PF10708"/>
    </source>
</evidence>
<feature type="transmembrane region" description="Helical" evidence="2">
    <location>
        <begin position="90"/>
        <end position="108"/>
    </location>
</feature>
<dbReference type="EMBL" id="SJJY01000004">
    <property type="protein sequence ID" value="TCC22761.1"/>
    <property type="molecule type" value="Genomic_DNA"/>
</dbReference>
<accession>A0ABY2A6A6</accession>
<gene>
    <name evidence="4" type="ORF">E0H58_20470</name>
</gene>
<organism evidence="4 5">
    <name type="scientific">Kribbella speibonae</name>
    <dbReference type="NCBI Taxonomy" id="1572660"/>
    <lineage>
        <taxon>Bacteria</taxon>
        <taxon>Bacillati</taxon>
        <taxon>Actinomycetota</taxon>
        <taxon>Actinomycetes</taxon>
        <taxon>Propionibacteriales</taxon>
        <taxon>Kribbellaceae</taxon>
        <taxon>Kribbella</taxon>
    </lineage>
</organism>
<name>A0ABY2A6A6_9ACTN</name>
<sequence>MIARSPWIGSGHHREAGGPGMNDESLLVFRRPSRPTDQISAPFVQQLARYGASPGLLNRLAPVIGDERAAAVPSLDTPDAPRRSWKGRRAAELALSVVGLALVAFALFQPFGKLPGALLAAAGLCLVLIGPRLRIAQLLAAKDSEPTGAVGLPTLDPVRTVEESAEEWQRRAESASTAIIRAAARRQPLDIEQRHNGALVMRTLESWALVQWHGRPHVIGRDRYRQMLLVVPLAEIRNWLTEPESTAGSYTIPSAVVQLATELGKPSATTPAVVEALLAELLDASEAGSVAQALLRDAAADDLTAVQQMFALLIERSAKRELQAEPAFPSTSAPSEGWYPDPLDDASIRWWDGARWTRLTRPWPANPPGRVVESERRDG</sequence>
<keyword evidence="5" id="KW-1185">Reference proteome</keyword>
<evidence type="ECO:0000313" key="4">
    <source>
        <dbReference type="EMBL" id="TCC22761.1"/>
    </source>
</evidence>